<proteinExistence type="predicted"/>
<dbReference type="EMBL" id="HG793193">
    <property type="protein sequence ID" value="CRL30798.1"/>
    <property type="molecule type" value="Genomic_DNA"/>
</dbReference>
<sequence>MGISSEMRSPAAGRAKHHRGKGLASGLLRTLKQDHDDIYGVMSSHPAACLAAAKAFGKTIEKIDLNFIGKNANEVMSTSPIPYIRKAELCGIIFNADDTSGIVSGVNTHFFVDHTEPLEALAVVEIEWQWPLGKLPDGHEYLLILPAKQRRSRSRSADVSR</sequence>
<accession>A0A0G4PWR7</accession>
<keyword evidence="3" id="KW-1185">Reference proteome</keyword>
<evidence type="ECO:0000256" key="1">
    <source>
        <dbReference type="SAM" id="MobiDB-lite"/>
    </source>
</evidence>
<dbReference type="STRING" id="1429867.A0A0G4PWR7"/>
<protein>
    <submittedName>
        <fullName evidence="2">Str. FM013</fullName>
    </submittedName>
</protein>
<name>A0A0G4PWR7_PENC3</name>
<dbReference type="Proteomes" id="UP000053732">
    <property type="component" value="Unassembled WGS sequence"/>
</dbReference>
<gene>
    <name evidence="2" type="ORF">PCAMFM013_S060g000008</name>
</gene>
<evidence type="ECO:0000313" key="2">
    <source>
        <dbReference type="EMBL" id="CRL30798.1"/>
    </source>
</evidence>
<organism evidence="2 3">
    <name type="scientific">Penicillium camemberti (strain FM 013)</name>
    <dbReference type="NCBI Taxonomy" id="1429867"/>
    <lineage>
        <taxon>Eukaryota</taxon>
        <taxon>Fungi</taxon>
        <taxon>Dikarya</taxon>
        <taxon>Ascomycota</taxon>
        <taxon>Pezizomycotina</taxon>
        <taxon>Eurotiomycetes</taxon>
        <taxon>Eurotiomycetidae</taxon>
        <taxon>Eurotiales</taxon>
        <taxon>Aspergillaceae</taxon>
        <taxon>Penicillium</taxon>
    </lineage>
</organism>
<dbReference type="AlphaFoldDB" id="A0A0G4PWR7"/>
<evidence type="ECO:0000313" key="3">
    <source>
        <dbReference type="Proteomes" id="UP000053732"/>
    </source>
</evidence>
<feature type="region of interest" description="Disordered" evidence="1">
    <location>
        <begin position="1"/>
        <end position="21"/>
    </location>
</feature>
<reference evidence="2 3" key="1">
    <citation type="journal article" date="2014" name="Nat. Commun.">
        <title>Multiple recent horizontal transfers of a large genomic region in cheese making fungi.</title>
        <authorList>
            <person name="Cheeseman K."/>
            <person name="Ropars J."/>
            <person name="Renault P."/>
            <person name="Dupont J."/>
            <person name="Gouzy J."/>
            <person name="Branca A."/>
            <person name="Abraham A.L."/>
            <person name="Ceppi M."/>
            <person name="Conseiller E."/>
            <person name="Debuchy R."/>
            <person name="Malagnac F."/>
            <person name="Goarin A."/>
            <person name="Silar P."/>
            <person name="Lacoste S."/>
            <person name="Sallet E."/>
            <person name="Bensimon A."/>
            <person name="Giraud T."/>
            <person name="Brygoo Y."/>
        </authorList>
    </citation>
    <scope>NUCLEOTIDE SEQUENCE [LARGE SCALE GENOMIC DNA]</scope>
    <source>
        <strain evidence="3">FM 013</strain>
    </source>
</reference>